<dbReference type="GO" id="GO:0004177">
    <property type="term" value="F:aminopeptidase activity"/>
    <property type="evidence" value="ECO:0007669"/>
    <property type="project" value="UniProtKB-KW"/>
</dbReference>
<dbReference type="InterPro" id="IPR027476">
    <property type="entry name" value="DppA_N"/>
</dbReference>
<keyword evidence="1" id="KW-0031">Aminopeptidase</keyword>
<reference evidence="2" key="1">
    <citation type="submission" date="2017-11" db="EMBL/GenBank/DDBJ databases">
        <authorList>
            <person name="Watanabe M."/>
            <person name="Kojima H."/>
        </authorList>
    </citation>
    <scope>NUCLEOTIDE SEQUENCE [LARGE SCALE GENOMIC DNA]</scope>
    <source>
        <strain evidence="2">Tokyo 01</strain>
    </source>
</reference>
<reference evidence="2" key="2">
    <citation type="submission" date="2019-01" db="EMBL/GenBank/DDBJ databases">
        <title>Genome sequence of Desulfonema ishimotonii strain Tokyo 01.</title>
        <authorList>
            <person name="Fukui M."/>
        </authorList>
    </citation>
    <scope>NUCLEOTIDE SEQUENCE [LARGE SCALE GENOMIC DNA]</scope>
    <source>
        <strain evidence="2">Tokyo 01</strain>
    </source>
</reference>
<organism evidence="1 2">
    <name type="scientific">Desulfonema ishimotonii</name>
    <dbReference type="NCBI Taxonomy" id="45657"/>
    <lineage>
        <taxon>Bacteria</taxon>
        <taxon>Pseudomonadati</taxon>
        <taxon>Thermodesulfobacteriota</taxon>
        <taxon>Desulfobacteria</taxon>
        <taxon>Desulfobacterales</taxon>
        <taxon>Desulfococcaceae</taxon>
        <taxon>Desulfonema</taxon>
    </lineage>
</organism>
<comment type="caution">
    <text evidence="1">The sequence shown here is derived from an EMBL/GenBank/DDBJ whole genome shotgun (WGS) entry which is preliminary data.</text>
</comment>
<dbReference type="AlphaFoldDB" id="A0A401G464"/>
<dbReference type="SUPFAM" id="SSF63992">
    <property type="entry name" value="Dipeptide transport protein"/>
    <property type="match status" value="1"/>
</dbReference>
<dbReference type="OrthoDB" id="9785420at2"/>
<dbReference type="EMBL" id="BEXT01000001">
    <property type="protein sequence ID" value="GBC63915.1"/>
    <property type="molecule type" value="Genomic_DNA"/>
</dbReference>
<gene>
    <name evidence="1" type="ORF">DENIS_4914</name>
</gene>
<name>A0A401G464_9BACT</name>
<keyword evidence="1" id="KW-0645">Protease</keyword>
<dbReference type="Gene3D" id="3.30.1360.130">
    <property type="entry name" value="Dipeptide transport protein"/>
    <property type="match status" value="1"/>
</dbReference>
<accession>A0A401G464</accession>
<dbReference type="Pfam" id="PF04951">
    <property type="entry name" value="Peptidase_M55"/>
    <property type="match status" value="1"/>
</dbReference>
<keyword evidence="1" id="KW-0378">Hydrolase</keyword>
<keyword evidence="2" id="KW-1185">Reference proteome</keyword>
<evidence type="ECO:0000313" key="2">
    <source>
        <dbReference type="Proteomes" id="UP000288096"/>
    </source>
</evidence>
<protein>
    <submittedName>
        <fullName evidence="1">D-aminopeptidase</fullName>
    </submittedName>
</protein>
<evidence type="ECO:0000313" key="1">
    <source>
        <dbReference type="EMBL" id="GBC63915.1"/>
    </source>
</evidence>
<dbReference type="Proteomes" id="UP000288096">
    <property type="component" value="Unassembled WGS sequence"/>
</dbReference>
<proteinExistence type="predicted"/>
<sequence>MTPITQGRICFPNPLINGQCWSWAAPVEGIDQGADAAFFIGYHAMAGTPDATIAHTFTGRIAAVRINGLKIGEIGLNAMLAGYFGVPVVLVSGDEAGASEAGELLGHVETVSVKKGIGAYCLHPERCCQQIYDGAQKAMARPDGWRSFRVDAPTTLTVQFTTASGADRVLRMPGTERTNGTTVCWRGENGLEVFRAFNTMSDLVELVPFI</sequence>
<dbReference type="InterPro" id="IPR036177">
    <property type="entry name" value="Peptidase_M55_sf"/>
</dbReference>
<dbReference type="Gene3D" id="3.40.50.10780">
    <property type="entry name" value="Dipeptide transport protein"/>
    <property type="match status" value="1"/>
</dbReference>
<dbReference type="InterPro" id="IPR007035">
    <property type="entry name" value="Peptidase_M55"/>
</dbReference>